<dbReference type="SUPFAM" id="SSF57850">
    <property type="entry name" value="RING/U-box"/>
    <property type="match status" value="1"/>
</dbReference>
<evidence type="ECO:0000256" key="18">
    <source>
        <dbReference type="ARBA" id="ARBA00061382"/>
    </source>
</evidence>
<evidence type="ECO:0000259" key="22">
    <source>
        <dbReference type="PROSITE" id="PS50089"/>
    </source>
</evidence>
<feature type="region of interest" description="Disordered" evidence="20">
    <location>
        <begin position="242"/>
        <end position="271"/>
    </location>
</feature>
<dbReference type="GO" id="GO:0005315">
    <property type="term" value="F:phosphate transmembrane transporter activity"/>
    <property type="evidence" value="ECO:0007669"/>
    <property type="project" value="InterPro"/>
</dbReference>
<evidence type="ECO:0000256" key="15">
    <source>
        <dbReference type="ARBA" id="ARBA00022989"/>
    </source>
</evidence>
<evidence type="ECO:0000256" key="12">
    <source>
        <dbReference type="ARBA" id="ARBA00022786"/>
    </source>
</evidence>
<dbReference type="InterPro" id="IPR027417">
    <property type="entry name" value="P-loop_NTPase"/>
</dbReference>
<keyword evidence="5" id="KW-0813">Transport</keyword>
<evidence type="ECO:0000313" key="24">
    <source>
        <dbReference type="EMBL" id="KAH0465708.1"/>
    </source>
</evidence>
<dbReference type="PROSITE" id="PS50893">
    <property type="entry name" value="ABC_TRANSPORTER_2"/>
    <property type="match status" value="1"/>
</dbReference>
<dbReference type="Proteomes" id="UP000775213">
    <property type="component" value="Unassembled WGS sequence"/>
</dbReference>
<feature type="region of interest" description="Disordered" evidence="20">
    <location>
        <begin position="1"/>
        <end position="21"/>
    </location>
</feature>
<dbReference type="FunFam" id="3.40.50.300:FF:001209">
    <property type="entry name" value="ABC transporter, ATP-binding protein"/>
    <property type="match status" value="1"/>
</dbReference>
<feature type="compositionally biased region" description="Basic and acidic residues" evidence="20">
    <location>
        <begin position="242"/>
        <end position="260"/>
    </location>
</feature>
<dbReference type="SMART" id="SM00382">
    <property type="entry name" value="AAA"/>
    <property type="match status" value="1"/>
</dbReference>
<evidence type="ECO:0000256" key="14">
    <source>
        <dbReference type="ARBA" id="ARBA00022840"/>
    </source>
</evidence>
<comment type="similarity">
    <text evidence="17">Belongs to the RING-type zinc finger family. ATL subfamily.</text>
</comment>
<evidence type="ECO:0000256" key="2">
    <source>
        <dbReference type="ARBA" id="ARBA00004167"/>
    </source>
</evidence>
<dbReference type="SUPFAM" id="SSF52540">
    <property type="entry name" value="P-loop containing nucleoside triphosphate hydrolases"/>
    <property type="match status" value="1"/>
</dbReference>
<organism evidence="24 25">
    <name type="scientific">Dendrobium chrysotoxum</name>
    <name type="common">Orchid</name>
    <dbReference type="NCBI Taxonomy" id="161865"/>
    <lineage>
        <taxon>Eukaryota</taxon>
        <taxon>Viridiplantae</taxon>
        <taxon>Streptophyta</taxon>
        <taxon>Embryophyta</taxon>
        <taxon>Tracheophyta</taxon>
        <taxon>Spermatophyta</taxon>
        <taxon>Magnoliopsida</taxon>
        <taxon>Liliopsida</taxon>
        <taxon>Asparagales</taxon>
        <taxon>Orchidaceae</taxon>
        <taxon>Epidendroideae</taxon>
        <taxon>Malaxideae</taxon>
        <taxon>Dendrobiinae</taxon>
        <taxon>Dendrobium</taxon>
    </lineage>
</organism>
<comment type="pathway">
    <text evidence="3">Protein modification; protein ubiquitination.</text>
</comment>
<dbReference type="PROSITE" id="PS00211">
    <property type="entry name" value="ABC_TRANSPORTER_1"/>
    <property type="match status" value="1"/>
</dbReference>
<evidence type="ECO:0000256" key="20">
    <source>
        <dbReference type="SAM" id="MobiDB-lite"/>
    </source>
</evidence>
<evidence type="ECO:0000313" key="25">
    <source>
        <dbReference type="Proteomes" id="UP000775213"/>
    </source>
</evidence>
<feature type="compositionally biased region" description="Basic and acidic residues" evidence="20">
    <location>
        <begin position="166"/>
        <end position="185"/>
    </location>
</feature>
<dbReference type="PANTHER" id="PTHR43423:SF1">
    <property type="entry name" value="ABC TRANSPORTER I FAMILY MEMBER 17"/>
    <property type="match status" value="1"/>
</dbReference>
<evidence type="ECO:0000256" key="19">
    <source>
        <dbReference type="PROSITE-ProRule" id="PRU00175"/>
    </source>
</evidence>
<dbReference type="Pfam" id="PF00005">
    <property type="entry name" value="ABC_tran"/>
    <property type="match status" value="1"/>
</dbReference>
<dbReference type="GO" id="GO:0035435">
    <property type="term" value="P:phosphate ion transmembrane transport"/>
    <property type="evidence" value="ECO:0007669"/>
    <property type="project" value="InterPro"/>
</dbReference>
<dbReference type="CDD" id="cd16461">
    <property type="entry name" value="RING-H2_EL5-like"/>
    <property type="match status" value="1"/>
</dbReference>
<accession>A0AAV7HE35</accession>
<evidence type="ECO:0000256" key="8">
    <source>
        <dbReference type="ARBA" id="ARBA00022723"/>
    </source>
</evidence>
<dbReference type="CDD" id="cd03260">
    <property type="entry name" value="ABC_PstB_phosphate_transporter"/>
    <property type="match status" value="1"/>
</dbReference>
<keyword evidence="14" id="KW-0067">ATP-binding</keyword>
<evidence type="ECO:0000256" key="7">
    <source>
        <dbReference type="ARBA" id="ARBA00022692"/>
    </source>
</evidence>
<feature type="domain" description="RING-type" evidence="22">
    <location>
        <begin position="109"/>
        <end position="151"/>
    </location>
</feature>
<evidence type="ECO:0000256" key="4">
    <source>
        <dbReference type="ARBA" id="ARBA00012483"/>
    </source>
</evidence>
<feature type="domain" description="ABC transporter" evidence="23">
    <location>
        <begin position="319"/>
        <end position="551"/>
    </location>
</feature>
<keyword evidence="13" id="KW-0862">Zinc</keyword>
<evidence type="ECO:0000256" key="1">
    <source>
        <dbReference type="ARBA" id="ARBA00000900"/>
    </source>
</evidence>
<evidence type="ECO:0000259" key="23">
    <source>
        <dbReference type="PROSITE" id="PS50893"/>
    </source>
</evidence>
<dbReference type="GO" id="GO:0008270">
    <property type="term" value="F:zinc ion binding"/>
    <property type="evidence" value="ECO:0007669"/>
    <property type="project" value="UniProtKB-KW"/>
</dbReference>
<keyword evidence="8" id="KW-0479">Metal-binding</keyword>
<dbReference type="EMBL" id="JAGFBR010000006">
    <property type="protein sequence ID" value="KAH0465708.1"/>
    <property type="molecule type" value="Genomic_DNA"/>
</dbReference>
<dbReference type="Gene3D" id="3.30.40.10">
    <property type="entry name" value="Zinc/RING finger domain, C3HC4 (zinc finger)"/>
    <property type="match status" value="1"/>
</dbReference>
<dbReference type="Pfam" id="PF13639">
    <property type="entry name" value="zf-RING_2"/>
    <property type="match status" value="1"/>
</dbReference>
<dbReference type="GO" id="GO:0016887">
    <property type="term" value="F:ATP hydrolysis activity"/>
    <property type="evidence" value="ECO:0007669"/>
    <property type="project" value="InterPro"/>
</dbReference>
<keyword evidence="9" id="KW-0732">Signal</keyword>
<dbReference type="InterPro" id="IPR013083">
    <property type="entry name" value="Znf_RING/FYVE/PHD"/>
</dbReference>
<reference evidence="24 25" key="1">
    <citation type="journal article" date="2021" name="Hortic Res">
        <title>Chromosome-scale assembly of the Dendrobium chrysotoxum genome enhances the understanding of orchid evolution.</title>
        <authorList>
            <person name="Zhang Y."/>
            <person name="Zhang G.Q."/>
            <person name="Zhang D."/>
            <person name="Liu X.D."/>
            <person name="Xu X.Y."/>
            <person name="Sun W.H."/>
            <person name="Yu X."/>
            <person name="Zhu X."/>
            <person name="Wang Z.W."/>
            <person name="Zhao X."/>
            <person name="Zhong W.Y."/>
            <person name="Chen H."/>
            <person name="Yin W.L."/>
            <person name="Huang T."/>
            <person name="Niu S.C."/>
            <person name="Liu Z.J."/>
        </authorList>
    </citation>
    <scope>NUCLEOTIDE SEQUENCE [LARGE SCALE GENOMIC DNA]</scope>
    <source>
        <strain evidence="24">Lindl</strain>
    </source>
</reference>
<keyword evidence="15 21" id="KW-1133">Transmembrane helix</keyword>
<dbReference type="GO" id="GO:0061630">
    <property type="term" value="F:ubiquitin protein ligase activity"/>
    <property type="evidence" value="ECO:0007669"/>
    <property type="project" value="UniProtKB-EC"/>
</dbReference>
<dbReference type="Gene3D" id="3.40.50.300">
    <property type="entry name" value="P-loop containing nucleotide triphosphate hydrolases"/>
    <property type="match status" value="1"/>
</dbReference>
<evidence type="ECO:0000256" key="17">
    <source>
        <dbReference type="ARBA" id="ARBA00024209"/>
    </source>
</evidence>
<keyword evidence="6" id="KW-0808">Transferase</keyword>
<proteinExistence type="inferred from homology"/>
<dbReference type="AlphaFoldDB" id="A0AAV7HE35"/>
<evidence type="ECO:0000256" key="13">
    <source>
        <dbReference type="ARBA" id="ARBA00022833"/>
    </source>
</evidence>
<keyword evidence="10" id="KW-0547">Nucleotide-binding</keyword>
<keyword evidence="16 21" id="KW-0472">Membrane</keyword>
<comment type="catalytic activity">
    <reaction evidence="1">
        <text>S-ubiquitinyl-[E2 ubiquitin-conjugating enzyme]-L-cysteine + [acceptor protein]-L-lysine = [E2 ubiquitin-conjugating enzyme]-L-cysteine + N(6)-ubiquitinyl-[acceptor protein]-L-lysine.</text>
        <dbReference type="EC" id="2.3.2.27"/>
    </reaction>
</comment>
<keyword evidence="11 19" id="KW-0863">Zinc-finger</keyword>
<evidence type="ECO:0000256" key="6">
    <source>
        <dbReference type="ARBA" id="ARBA00022679"/>
    </source>
</evidence>
<comment type="subcellular location">
    <subcellularLocation>
        <location evidence="2">Membrane</location>
        <topology evidence="2">Single-pass membrane protein</topology>
    </subcellularLocation>
</comment>
<dbReference type="InterPro" id="IPR001841">
    <property type="entry name" value="Znf_RING"/>
</dbReference>
<dbReference type="InterPro" id="IPR003439">
    <property type="entry name" value="ABC_transporter-like_ATP-bd"/>
</dbReference>
<evidence type="ECO:0000256" key="11">
    <source>
        <dbReference type="ARBA" id="ARBA00022771"/>
    </source>
</evidence>
<dbReference type="InterPro" id="IPR003593">
    <property type="entry name" value="AAA+_ATPase"/>
</dbReference>
<sequence>MAENKNPNEAGAPLHPPSSTKSTAGVLLRPTVAIVLVALTTTLSLTCLLLRLYAKNCRRNSAATSSNGMPTYGTGAAVQRTSGVDRTVIESLPFFRFGSLQGEKEGAECAVCLARFEAAELLRLLPKCRHAFHVDCVDAWLELHSTCPLCRSRVNPEDVLLLCGGADDRPPPPPERRISDRKSLEGEGSSCTSVLPVTGERQRKDGLLLPSSHRVIFPGGEGMRERWSDLRPEDLMFLRLEGRSGGGRERGSRIGSRRSESALTLERPPEEERTMQKWVGFAAMRTARWPGGEVEIREQLLVDIDLPSPPPSVPGAVKISVRSLCKAAEKSGEQILKGVSLELAVGQVMGIIGPSGGGKSTLLRALNRLWEPTAGAVFLDGADIRSLDVLALRRRVGMMFQLPALFEGTVADNVRYGPQLRGKKLSDIEVGNLLSMADIDPALSSKPASDLSVGQAQRVALARTLANNPEVLLLDEPTSALDPISTQNIEDAIVRLKKTKGMTVVIVSHSVKQVQRIADVVCLLVAGEVVEVLPPSLLSQAHHPMARRFLELSG</sequence>
<dbReference type="GO" id="GO:0005524">
    <property type="term" value="F:ATP binding"/>
    <property type="evidence" value="ECO:0007669"/>
    <property type="project" value="UniProtKB-KW"/>
</dbReference>
<dbReference type="SMART" id="SM00184">
    <property type="entry name" value="RING"/>
    <property type="match status" value="1"/>
</dbReference>
<evidence type="ECO:0000256" key="3">
    <source>
        <dbReference type="ARBA" id="ARBA00004906"/>
    </source>
</evidence>
<name>A0AAV7HE35_DENCH</name>
<dbReference type="EC" id="2.3.2.27" evidence="4"/>
<comment type="caution">
    <text evidence="24">The sequence shown here is derived from an EMBL/GenBank/DDBJ whole genome shotgun (WGS) entry which is preliminary data.</text>
</comment>
<gene>
    <name evidence="24" type="ORF">IEQ34_005811</name>
</gene>
<dbReference type="PANTHER" id="PTHR43423">
    <property type="entry name" value="ABC TRANSPORTER I FAMILY MEMBER 17"/>
    <property type="match status" value="1"/>
</dbReference>
<dbReference type="FunFam" id="3.30.40.10:FF:000285">
    <property type="entry name" value="RING-H2 finger protein ATL43"/>
    <property type="match status" value="1"/>
</dbReference>
<evidence type="ECO:0000256" key="5">
    <source>
        <dbReference type="ARBA" id="ARBA00022448"/>
    </source>
</evidence>
<dbReference type="PROSITE" id="PS50089">
    <property type="entry name" value="ZF_RING_2"/>
    <property type="match status" value="1"/>
</dbReference>
<dbReference type="InterPro" id="IPR005670">
    <property type="entry name" value="PstB-like"/>
</dbReference>
<feature type="transmembrane region" description="Helical" evidence="21">
    <location>
        <begin position="32"/>
        <end position="54"/>
    </location>
</feature>
<feature type="region of interest" description="Disordered" evidence="20">
    <location>
        <begin position="164"/>
        <end position="194"/>
    </location>
</feature>
<protein>
    <recommendedName>
        <fullName evidence="4">RING-type E3 ubiquitin transferase</fullName>
        <ecNumber evidence="4">2.3.2.27</ecNumber>
    </recommendedName>
</protein>
<dbReference type="GO" id="GO:0016020">
    <property type="term" value="C:membrane"/>
    <property type="evidence" value="ECO:0007669"/>
    <property type="project" value="UniProtKB-SubCell"/>
</dbReference>
<dbReference type="InterPro" id="IPR017871">
    <property type="entry name" value="ABC_transporter-like_CS"/>
</dbReference>
<evidence type="ECO:0000256" key="9">
    <source>
        <dbReference type="ARBA" id="ARBA00022729"/>
    </source>
</evidence>
<evidence type="ECO:0000256" key="10">
    <source>
        <dbReference type="ARBA" id="ARBA00022741"/>
    </source>
</evidence>
<evidence type="ECO:0000256" key="16">
    <source>
        <dbReference type="ARBA" id="ARBA00023136"/>
    </source>
</evidence>
<keyword evidence="12" id="KW-0833">Ubl conjugation pathway</keyword>
<evidence type="ECO:0000256" key="21">
    <source>
        <dbReference type="SAM" id="Phobius"/>
    </source>
</evidence>
<comment type="similarity">
    <text evidence="18">Belongs to the ABC transporter superfamily. ABCI family.</text>
</comment>
<keyword evidence="7 21" id="KW-0812">Transmembrane</keyword>
<keyword evidence="25" id="KW-1185">Reference proteome</keyword>